<dbReference type="PANTHER" id="PTHR30055:SF234">
    <property type="entry name" value="HTH-TYPE TRANSCRIPTIONAL REGULATOR BETI"/>
    <property type="match status" value="1"/>
</dbReference>
<evidence type="ECO:0000256" key="3">
    <source>
        <dbReference type="ARBA" id="ARBA00023163"/>
    </source>
</evidence>
<dbReference type="InterPro" id="IPR009057">
    <property type="entry name" value="Homeodomain-like_sf"/>
</dbReference>
<dbReference type="EMBL" id="JBHTBJ010000072">
    <property type="protein sequence ID" value="MFC7280032.1"/>
    <property type="molecule type" value="Genomic_DNA"/>
</dbReference>
<dbReference type="PANTHER" id="PTHR30055">
    <property type="entry name" value="HTH-TYPE TRANSCRIPTIONAL REGULATOR RUTR"/>
    <property type="match status" value="1"/>
</dbReference>
<sequence length="203" mass="21997">MAPRPAGTDGRRADARRNIDAILAAAQQCLIENPDVTIAEIAKTAGVGRVTLYGHFPTRADLLDAVFRRVSEEANAVLDTIDTDGEPAVALTRLIAESWQIVNQFRAVLAAAEQELPPERIRSHHDRHLARLAALIRRGRQAGVFRTDLPEQWLVTVAYTLMHAAAAETTAGNLTEADAQRAVLATVLAAYRPAADYSDGNGR</sequence>
<feature type="domain" description="HTH tetR-type" evidence="5">
    <location>
        <begin position="16"/>
        <end position="74"/>
    </location>
</feature>
<evidence type="ECO:0000256" key="1">
    <source>
        <dbReference type="ARBA" id="ARBA00023015"/>
    </source>
</evidence>
<dbReference type="InterPro" id="IPR001647">
    <property type="entry name" value="HTH_TetR"/>
</dbReference>
<evidence type="ECO:0000256" key="4">
    <source>
        <dbReference type="PROSITE-ProRule" id="PRU00335"/>
    </source>
</evidence>
<evidence type="ECO:0000313" key="7">
    <source>
        <dbReference type="Proteomes" id="UP001596548"/>
    </source>
</evidence>
<name>A0ABW2I557_9ACTN</name>
<protein>
    <submittedName>
        <fullName evidence="6">TetR family transcriptional regulator</fullName>
    </submittedName>
</protein>
<feature type="DNA-binding region" description="H-T-H motif" evidence="4">
    <location>
        <begin position="37"/>
        <end position="56"/>
    </location>
</feature>
<evidence type="ECO:0000259" key="5">
    <source>
        <dbReference type="PROSITE" id="PS50977"/>
    </source>
</evidence>
<accession>A0ABW2I557</accession>
<evidence type="ECO:0000313" key="6">
    <source>
        <dbReference type="EMBL" id="MFC7280032.1"/>
    </source>
</evidence>
<dbReference type="PROSITE" id="PS50977">
    <property type="entry name" value="HTH_TETR_2"/>
    <property type="match status" value="1"/>
</dbReference>
<proteinExistence type="predicted"/>
<dbReference type="SUPFAM" id="SSF46689">
    <property type="entry name" value="Homeodomain-like"/>
    <property type="match status" value="1"/>
</dbReference>
<keyword evidence="3" id="KW-0804">Transcription</keyword>
<dbReference type="RefSeq" id="WP_378977928.1">
    <property type="nucleotide sequence ID" value="NZ_JBHTBJ010000072.1"/>
</dbReference>
<evidence type="ECO:0000256" key="2">
    <source>
        <dbReference type="ARBA" id="ARBA00023125"/>
    </source>
</evidence>
<dbReference type="InterPro" id="IPR050109">
    <property type="entry name" value="HTH-type_TetR-like_transc_reg"/>
</dbReference>
<dbReference type="Proteomes" id="UP001596548">
    <property type="component" value="Unassembled WGS sequence"/>
</dbReference>
<dbReference type="Gene3D" id="1.10.357.10">
    <property type="entry name" value="Tetracycline Repressor, domain 2"/>
    <property type="match status" value="1"/>
</dbReference>
<organism evidence="6 7">
    <name type="scientific">Paractinoplanes rhizophilus</name>
    <dbReference type="NCBI Taxonomy" id="1416877"/>
    <lineage>
        <taxon>Bacteria</taxon>
        <taxon>Bacillati</taxon>
        <taxon>Actinomycetota</taxon>
        <taxon>Actinomycetes</taxon>
        <taxon>Micromonosporales</taxon>
        <taxon>Micromonosporaceae</taxon>
        <taxon>Paractinoplanes</taxon>
    </lineage>
</organism>
<keyword evidence="1" id="KW-0805">Transcription regulation</keyword>
<dbReference type="InterPro" id="IPR036271">
    <property type="entry name" value="Tet_transcr_reg_TetR-rel_C_sf"/>
</dbReference>
<keyword evidence="7" id="KW-1185">Reference proteome</keyword>
<comment type="caution">
    <text evidence="6">The sequence shown here is derived from an EMBL/GenBank/DDBJ whole genome shotgun (WGS) entry which is preliminary data.</text>
</comment>
<reference evidence="7" key="1">
    <citation type="journal article" date="2019" name="Int. J. Syst. Evol. Microbiol.">
        <title>The Global Catalogue of Microorganisms (GCM) 10K type strain sequencing project: providing services to taxonomists for standard genome sequencing and annotation.</title>
        <authorList>
            <consortium name="The Broad Institute Genomics Platform"/>
            <consortium name="The Broad Institute Genome Sequencing Center for Infectious Disease"/>
            <person name="Wu L."/>
            <person name="Ma J."/>
        </authorList>
    </citation>
    <scope>NUCLEOTIDE SEQUENCE [LARGE SCALE GENOMIC DNA]</scope>
    <source>
        <strain evidence="7">XZYJT-10</strain>
    </source>
</reference>
<dbReference type="Pfam" id="PF00440">
    <property type="entry name" value="TetR_N"/>
    <property type="match status" value="1"/>
</dbReference>
<dbReference type="SUPFAM" id="SSF48498">
    <property type="entry name" value="Tetracyclin repressor-like, C-terminal domain"/>
    <property type="match status" value="1"/>
</dbReference>
<keyword evidence="2 4" id="KW-0238">DNA-binding</keyword>
<gene>
    <name evidence="6" type="ORF">ACFQS1_39250</name>
</gene>